<name>A0ABX6EI65_9HYPH</name>
<dbReference type="EMBL" id="CP044328">
    <property type="protein sequence ID" value="QGM94250.1"/>
    <property type="molecule type" value="Genomic_DNA"/>
</dbReference>
<keyword evidence="1" id="KW-1133">Transmembrane helix</keyword>
<gene>
    <name evidence="2" type="ORF">F7D13_09530</name>
</gene>
<protein>
    <submittedName>
        <fullName evidence="2">DUF2243 domain-containing protein</fullName>
    </submittedName>
</protein>
<keyword evidence="1" id="KW-0812">Transmembrane</keyword>
<dbReference type="Proteomes" id="UP000424673">
    <property type="component" value="Chromosome"/>
</dbReference>
<feature type="transmembrane region" description="Helical" evidence="1">
    <location>
        <begin position="100"/>
        <end position="125"/>
    </location>
</feature>
<dbReference type="Pfam" id="PF10002">
    <property type="entry name" value="DUF2243"/>
    <property type="match status" value="1"/>
</dbReference>
<accession>A0ABX6EI65</accession>
<evidence type="ECO:0000256" key="1">
    <source>
        <dbReference type="SAM" id="Phobius"/>
    </source>
</evidence>
<organism evidence="2 3">
    <name type="scientific">Methylocystis rosea</name>
    <dbReference type="NCBI Taxonomy" id="173366"/>
    <lineage>
        <taxon>Bacteria</taxon>
        <taxon>Pseudomonadati</taxon>
        <taxon>Pseudomonadota</taxon>
        <taxon>Alphaproteobacteria</taxon>
        <taxon>Hyphomicrobiales</taxon>
        <taxon>Methylocystaceae</taxon>
        <taxon>Methylocystis</taxon>
    </lineage>
</organism>
<feature type="transmembrane region" description="Helical" evidence="1">
    <location>
        <begin position="21"/>
        <end position="41"/>
    </location>
</feature>
<keyword evidence="3" id="KW-1185">Reference proteome</keyword>
<feature type="transmembrane region" description="Helical" evidence="1">
    <location>
        <begin position="71"/>
        <end position="88"/>
    </location>
</feature>
<keyword evidence="1" id="KW-0472">Membrane</keyword>
<sequence length="177" mass="19445">MTQSASIRPARARGGFPTAAAIILGVGLGIFFDGIVLHQLLQWHHLVSNWSPARTVEGIEFNTYWDGMLHSFAYVCVGVGLFLLWRASRRAGYMWSGRRLAGALLIGWGGFNLYDGVINHLVLGIHHVNERVDRAQWPIYDAGFIIWSAAMLLAGLLLLRGGKAEAGSEAQSTLRQS</sequence>
<dbReference type="RefSeq" id="WP_154452233.1">
    <property type="nucleotide sequence ID" value="NZ_CP044328.1"/>
</dbReference>
<dbReference type="InterPro" id="IPR018719">
    <property type="entry name" value="DUF2243_membrane"/>
</dbReference>
<reference evidence="3" key="1">
    <citation type="submission" date="2019-09" db="EMBL/GenBank/DDBJ databases">
        <title>Isolation and complete genome sequencing of Methylocystis species.</title>
        <authorList>
            <person name="Rumah B.L."/>
            <person name="Stead C.E."/>
            <person name="Stevens B.C."/>
            <person name="Minton N.P."/>
            <person name="Grosse-Honebrink A."/>
            <person name="Zhang Y."/>
        </authorList>
    </citation>
    <scope>NUCLEOTIDE SEQUENCE [LARGE SCALE GENOMIC DNA]</scope>
    <source>
        <strain evidence="3">BRCS1</strain>
    </source>
</reference>
<evidence type="ECO:0000313" key="3">
    <source>
        <dbReference type="Proteomes" id="UP000424673"/>
    </source>
</evidence>
<proteinExistence type="predicted"/>
<evidence type="ECO:0000313" key="2">
    <source>
        <dbReference type="EMBL" id="QGM94250.1"/>
    </source>
</evidence>
<reference evidence="2 3" key="2">
    <citation type="journal article" date="2021" name="AMB Express">
        <title>Isolation and characterisation of Methylocystis spp. for poly-3-hydroxybutyrate production using waste methane feedstocks.</title>
        <authorList>
            <person name="Rumah B.L."/>
            <person name="Stead C.E."/>
            <person name="Claxton Stevens B.H."/>
            <person name="Minton N.P."/>
            <person name="Grosse-Honebrink A."/>
            <person name="Zhang Y."/>
        </authorList>
    </citation>
    <scope>NUCLEOTIDE SEQUENCE [LARGE SCALE GENOMIC DNA]</scope>
    <source>
        <strain evidence="2 3">BRCS1</strain>
    </source>
</reference>
<feature type="transmembrane region" description="Helical" evidence="1">
    <location>
        <begin position="137"/>
        <end position="159"/>
    </location>
</feature>